<dbReference type="Proteomes" id="UP000005631">
    <property type="component" value="Chromosome"/>
</dbReference>
<dbReference type="InterPro" id="IPR045916">
    <property type="entry name" value="DUF5777"/>
</dbReference>
<dbReference type="HOGENOM" id="CLU_079021_0_0_10"/>
<sequence length="315" mass="35657">MRKNKIFKRILIMGVFFFAVGQAQGQDDLLNMLEEEQGETTEYAFATFKGTRAINLQSSELPSKGVLQYIFMHRFGSFSDDFFYNNLGMNTAEVALQLDYGFTDWLNAGVFSGTAYPRTYTGFLKYRIFRQSKGAKNMPFSVVGYSAMTFNNERYPDVQFNESDRFSFTNQLILARKFTQRFSLEIVPTHVHFNIVSRESESNDIFSVGTAARFKITKQLSLSAEYIAQINPLSTNITRLGPDIEDQKNYNALSVGVDIETGGHVFQIFLTNSRGVADPFTIAQTPGSWENGDIHIGFNISRVFTIVKPKLPQEG</sequence>
<dbReference type="STRING" id="926562.Oweho_1264"/>
<dbReference type="OrthoDB" id="1117410at2"/>
<proteinExistence type="predicted"/>
<accession>G8R6S9</accession>
<evidence type="ECO:0000259" key="2">
    <source>
        <dbReference type="Pfam" id="PF19089"/>
    </source>
</evidence>
<dbReference type="EMBL" id="CP003156">
    <property type="protein sequence ID" value="AEV32264.1"/>
    <property type="molecule type" value="Genomic_DNA"/>
</dbReference>
<name>G8R6S9_OWEHD</name>
<dbReference type="KEGG" id="oho:Oweho_1264"/>
<dbReference type="AlphaFoldDB" id="G8R6S9"/>
<evidence type="ECO:0000313" key="3">
    <source>
        <dbReference type="EMBL" id="AEV32264.1"/>
    </source>
</evidence>
<dbReference type="RefSeq" id="WP_014201624.1">
    <property type="nucleotide sequence ID" value="NC_016599.1"/>
</dbReference>
<evidence type="ECO:0000313" key="4">
    <source>
        <dbReference type="Proteomes" id="UP000005631"/>
    </source>
</evidence>
<protein>
    <recommendedName>
        <fullName evidence="2">DUF5777 domain-containing protein</fullName>
    </recommendedName>
</protein>
<dbReference type="eggNOG" id="COG3637">
    <property type="taxonomic scope" value="Bacteria"/>
</dbReference>
<reference evidence="3 4" key="1">
    <citation type="journal article" date="2012" name="Stand. Genomic Sci.">
        <title>Genome sequence of the orange-pigmented seawater bacterium Owenweeksia hongkongensis type strain (UST20020801(T)).</title>
        <authorList>
            <person name="Riedel T."/>
            <person name="Held B."/>
            <person name="Nolan M."/>
            <person name="Lucas S."/>
            <person name="Lapidus A."/>
            <person name="Tice H."/>
            <person name="Del Rio T.G."/>
            <person name="Cheng J.F."/>
            <person name="Han C."/>
            <person name="Tapia R."/>
            <person name="Goodwin L.A."/>
            <person name="Pitluck S."/>
            <person name="Liolios K."/>
            <person name="Mavromatis K."/>
            <person name="Pagani I."/>
            <person name="Ivanova N."/>
            <person name="Mikhailova N."/>
            <person name="Pati A."/>
            <person name="Chen A."/>
            <person name="Palaniappan K."/>
            <person name="Rohde M."/>
            <person name="Tindall B.J."/>
            <person name="Detter J.C."/>
            <person name="Goker M."/>
            <person name="Woyke T."/>
            <person name="Bristow J."/>
            <person name="Eisen J.A."/>
            <person name="Markowitz V."/>
            <person name="Hugenholtz P."/>
            <person name="Klenk H.P."/>
            <person name="Kyrpides N.C."/>
        </authorList>
    </citation>
    <scope>NUCLEOTIDE SEQUENCE</scope>
    <source>
        <strain evidence="4">DSM 17368 / JCM 12287 / NRRL B-23963</strain>
    </source>
</reference>
<organism evidence="3 4">
    <name type="scientific">Owenweeksia hongkongensis (strain DSM 17368 / CIP 108786 / JCM 12287 / NRRL B-23963 / UST20020801)</name>
    <dbReference type="NCBI Taxonomy" id="926562"/>
    <lineage>
        <taxon>Bacteria</taxon>
        <taxon>Pseudomonadati</taxon>
        <taxon>Bacteroidota</taxon>
        <taxon>Flavobacteriia</taxon>
        <taxon>Flavobacteriales</taxon>
        <taxon>Owenweeksiaceae</taxon>
        <taxon>Owenweeksia</taxon>
    </lineage>
</organism>
<keyword evidence="4" id="KW-1185">Reference proteome</keyword>
<dbReference type="PATRIC" id="fig|926562.3.peg.1274"/>
<dbReference type="Pfam" id="PF19089">
    <property type="entry name" value="DUF5777"/>
    <property type="match status" value="1"/>
</dbReference>
<feature type="signal peptide" evidence="1">
    <location>
        <begin position="1"/>
        <end position="25"/>
    </location>
</feature>
<feature type="chain" id="PRO_5003514752" description="DUF5777 domain-containing protein" evidence="1">
    <location>
        <begin position="26"/>
        <end position="315"/>
    </location>
</feature>
<gene>
    <name evidence="3" type="ordered locus">Oweho_1264</name>
</gene>
<evidence type="ECO:0000256" key="1">
    <source>
        <dbReference type="SAM" id="SignalP"/>
    </source>
</evidence>
<keyword evidence="1" id="KW-0732">Signal</keyword>
<feature type="domain" description="DUF5777" evidence="2">
    <location>
        <begin position="48"/>
        <end position="304"/>
    </location>
</feature>